<keyword evidence="3" id="KW-1185">Reference proteome</keyword>
<dbReference type="AlphaFoldDB" id="A0AAD6VHS3"/>
<organism evidence="2 3">
    <name type="scientific">Mycena pura</name>
    <dbReference type="NCBI Taxonomy" id="153505"/>
    <lineage>
        <taxon>Eukaryota</taxon>
        <taxon>Fungi</taxon>
        <taxon>Dikarya</taxon>
        <taxon>Basidiomycota</taxon>
        <taxon>Agaricomycotina</taxon>
        <taxon>Agaricomycetes</taxon>
        <taxon>Agaricomycetidae</taxon>
        <taxon>Agaricales</taxon>
        <taxon>Marasmiineae</taxon>
        <taxon>Mycenaceae</taxon>
        <taxon>Mycena</taxon>
    </lineage>
</organism>
<name>A0AAD6VHS3_9AGAR</name>
<keyword evidence="1" id="KW-0732">Signal</keyword>
<feature type="signal peptide" evidence="1">
    <location>
        <begin position="1"/>
        <end position="23"/>
    </location>
</feature>
<dbReference type="Proteomes" id="UP001219525">
    <property type="component" value="Unassembled WGS sequence"/>
</dbReference>
<evidence type="ECO:0000313" key="2">
    <source>
        <dbReference type="EMBL" id="KAJ7210008.1"/>
    </source>
</evidence>
<comment type="caution">
    <text evidence="2">The sequence shown here is derived from an EMBL/GenBank/DDBJ whole genome shotgun (WGS) entry which is preliminary data.</text>
</comment>
<gene>
    <name evidence="2" type="ORF">GGX14DRAFT_451244</name>
</gene>
<evidence type="ECO:0000256" key="1">
    <source>
        <dbReference type="SAM" id="SignalP"/>
    </source>
</evidence>
<dbReference type="EMBL" id="JARJCW010000029">
    <property type="protein sequence ID" value="KAJ7210008.1"/>
    <property type="molecule type" value="Genomic_DNA"/>
</dbReference>
<protein>
    <submittedName>
        <fullName evidence="2">Uncharacterized protein</fullName>
    </submittedName>
</protein>
<sequence length="199" mass="22274">MCRHTIAPLRCQVPALMLHPACALRIFLSGSASTRTGTQIVTNGVASYFGLSFRKASCRPEHQPRAAWEEYLPGEYTVEDSLSISAGDSMLPSAGARFLSDANWGIEVWQVEDVRVPFRVEFTDERSGDTFVLGTRLCLLRKKIRRLCTLACSFLIGELRDRNIVIFGPVCDSWQLSLILNKKVAKFLPDFTVFDKLPS</sequence>
<evidence type="ECO:0000313" key="3">
    <source>
        <dbReference type="Proteomes" id="UP001219525"/>
    </source>
</evidence>
<proteinExistence type="predicted"/>
<accession>A0AAD6VHS3</accession>
<reference evidence="2" key="1">
    <citation type="submission" date="2023-03" db="EMBL/GenBank/DDBJ databases">
        <title>Massive genome expansion in bonnet fungi (Mycena s.s.) driven by repeated elements and novel gene families across ecological guilds.</title>
        <authorList>
            <consortium name="Lawrence Berkeley National Laboratory"/>
            <person name="Harder C.B."/>
            <person name="Miyauchi S."/>
            <person name="Viragh M."/>
            <person name="Kuo A."/>
            <person name="Thoen E."/>
            <person name="Andreopoulos B."/>
            <person name="Lu D."/>
            <person name="Skrede I."/>
            <person name="Drula E."/>
            <person name="Henrissat B."/>
            <person name="Morin E."/>
            <person name="Kohler A."/>
            <person name="Barry K."/>
            <person name="LaButti K."/>
            <person name="Morin E."/>
            <person name="Salamov A."/>
            <person name="Lipzen A."/>
            <person name="Mereny Z."/>
            <person name="Hegedus B."/>
            <person name="Baldrian P."/>
            <person name="Stursova M."/>
            <person name="Weitz H."/>
            <person name="Taylor A."/>
            <person name="Grigoriev I.V."/>
            <person name="Nagy L.G."/>
            <person name="Martin F."/>
            <person name="Kauserud H."/>
        </authorList>
    </citation>
    <scope>NUCLEOTIDE SEQUENCE</scope>
    <source>
        <strain evidence="2">9144</strain>
    </source>
</reference>
<feature type="chain" id="PRO_5042027125" evidence="1">
    <location>
        <begin position="24"/>
        <end position="199"/>
    </location>
</feature>